<name>A0A834XK12_9FABA</name>
<keyword evidence="5" id="KW-0539">Nucleus</keyword>
<dbReference type="InterPro" id="IPR001471">
    <property type="entry name" value="AP2/ERF_dom"/>
</dbReference>
<organism evidence="7 8">
    <name type="scientific">Senna tora</name>
    <dbReference type="NCBI Taxonomy" id="362788"/>
    <lineage>
        <taxon>Eukaryota</taxon>
        <taxon>Viridiplantae</taxon>
        <taxon>Streptophyta</taxon>
        <taxon>Embryophyta</taxon>
        <taxon>Tracheophyta</taxon>
        <taxon>Spermatophyta</taxon>
        <taxon>Magnoliopsida</taxon>
        <taxon>eudicotyledons</taxon>
        <taxon>Gunneridae</taxon>
        <taxon>Pentapetalae</taxon>
        <taxon>rosids</taxon>
        <taxon>fabids</taxon>
        <taxon>Fabales</taxon>
        <taxon>Fabaceae</taxon>
        <taxon>Caesalpinioideae</taxon>
        <taxon>Cassia clade</taxon>
        <taxon>Senna</taxon>
    </lineage>
</organism>
<evidence type="ECO:0000259" key="6">
    <source>
        <dbReference type="PROSITE" id="PS51032"/>
    </source>
</evidence>
<evidence type="ECO:0000256" key="2">
    <source>
        <dbReference type="ARBA" id="ARBA00023015"/>
    </source>
</evidence>
<dbReference type="AlphaFoldDB" id="A0A834XK12"/>
<keyword evidence="8" id="KW-1185">Reference proteome</keyword>
<evidence type="ECO:0000256" key="3">
    <source>
        <dbReference type="ARBA" id="ARBA00023125"/>
    </source>
</evidence>
<accession>A0A834XK12</accession>
<evidence type="ECO:0000256" key="1">
    <source>
        <dbReference type="ARBA" id="ARBA00004123"/>
    </source>
</evidence>
<keyword evidence="2" id="KW-0805">Transcription regulation</keyword>
<dbReference type="Proteomes" id="UP000634136">
    <property type="component" value="Unassembled WGS sequence"/>
</dbReference>
<evidence type="ECO:0000313" key="7">
    <source>
        <dbReference type="EMBL" id="KAF7845167.1"/>
    </source>
</evidence>
<reference evidence="7" key="1">
    <citation type="submission" date="2020-09" db="EMBL/GenBank/DDBJ databases">
        <title>Genome-Enabled Discovery of Anthraquinone Biosynthesis in Senna tora.</title>
        <authorList>
            <person name="Kang S.-H."/>
            <person name="Pandey R.P."/>
            <person name="Lee C.-M."/>
            <person name="Sim J.-S."/>
            <person name="Jeong J.-T."/>
            <person name="Choi B.-S."/>
            <person name="Jung M."/>
            <person name="Ginzburg D."/>
            <person name="Zhao K."/>
            <person name="Won S.Y."/>
            <person name="Oh T.-J."/>
            <person name="Yu Y."/>
            <person name="Kim N.-H."/>
            <person name="Lee O.R."/>
            <person name="Lee T.-H."/>
            <person name="Bashyal P."/>
            <person name="Kim T.-S."/>
            <person name="Lee W.-H."/>
            <person name="Kawkins C."/>
            <person name="Kim C.-K."/>
            <person name="Kim J.S."/>
            <person name="Ahn B.O."/>
            <person name="Rhee S.Y."/>
            <person name="Sohng J.K."/>
        </authorList>
    </citation>
    <scope>NUCLEOTIDE SEQUENCE</scope>
    <source>
        <tissue evidence="7">Leaf</tissue>
    </source>
</reference>
<dbReference type="Gene3D" id="3.30.730.10">
    <property type="entry name" value="AP2/ERF domain"/>
    <property type="match status" value="1"/>
</dbReference>
<feature type="domain" description="AP2/ERF" evidence="6">
    <location>
        <begin position="43"/>
        <end position="102"/>
    </location>
</feature>
<dbReference type="GO" id="GO:0003700">
    <property type="term" value="F:DNA-binding transcription factor activity"/>
    <property type="evidence" value="ECO:0007669"/>
    <property type="project" value="InterPro"/>
</dbReference>
<gene>
    <name evidence="7" type="ORF">G2W53_002072</name>
</gene>
<proteinExistence type="predicted"/>
<protein>
    <submittedName>
        <fullName evidence="7">Ethylene-responsive transcription factor 13-like</fullName>
    </submittedName>
</protein>
<evidence type="ECO:0000256" key="5">
    <source>
        <dbReference type="ARBA" id="ARBA00023242"/>
    </source>
</evidence>
<dbReference type="GO" id="GO:0003677">
    <property type="term" value="F:DNA binding"/>
    <property type="evidence" value="ECO:0007669"/>
    <property type="project" value="UniProtKB-KW"/>
</dbReference>
<dbReference type="GO" id="GO:0005634">
    <property type="term" value="C:nucleus"/>
    <property type="evidence" value="ECO:0007669"/>
    <property type="project" value="UniProtKB-SubCell"/>
</dbReference>
<dbReference type="PROSITE" id="PS51032">
    <property type="entry name" value="AP2_ERF"/>
    <property type="match status" value="1"/>
</dbReference>
<evidence type="ECO:0000313" key="8">
    <source>
        <dbReference type="Proteomes" id="UP000634136"/>
    </source>
</evidence>
<dbReference type="SMART" id="SM00380">
    <property type="entry name" value="AP2"/>
    <property type="match status" value="1"/>
</dbReference>
<sequence>MRIAGDFNHTERTSSKSLELMGFHYPKPVSSTTEATIFSVILRFLKVKRTPKGEWEAEIWDPIRGCTYLLSGYDCPEKALVRAFHDAAFTLRSNRKAQLNFPQLLIQLHHQYSFLGEVVVGEYLKMEASRSIQNALRGNLYVDYVTQVFPGICLSNMDPGIYNLLGHMAVRRPKVLESNYYLQASGESLYDYPLKSLRQYRFPAFDDFSWESIVYKYDEKVFDSLSFHIDERDFPFRSRRRSSSRRRLDWGSSSSDSWGIWGNQRNAPWHVVNINDDDDDDEVFVAAKRVKRMRKEFNKFLKLYSNSMSCPPDLCATLAATFYGFQASQIWALGNPLDLLSSPSNTTLGFKDD</sequence>
<comment type="subcellular location">
    <subcellularLocation>
        <location evidence="1">Nucleus</location>
    </subcellularLocation>
</comment>
<dbReference type="InterPro" id="IPR036955">
    <property type="entry name" value="AP2/ERF_dom_sf"/>
</dbReference>
<keyword evidence="3" id="KW-0238">DNA-binding</keyword>
<dbReference type="EMBL" id="JAAIUW010000001">
    <property type="protein sequence ID" value="KAF7845167.1"/>
    <property type="molecule type" value="Genomic_DNA"/>
</dbReference>
<keyword evidence="4" id="KW-0804">Transcription</keyword>
<comment type="caution">
    <text evidence="7">The sequence shown here is derived from an EMBL/GenBank/DDBJ whole genome shotgun (WGS) entry which is preliminary data.</text>
</comment>
<evidence type="ECO:0000256" key="4">
    <source>
        <dbReference type="ARBA" id="ARBA00023163"/>
    </source>
</evidence>